<dbReference type="OMA" id="HHASICP"/>
<dbReference type="Pfam" id="PF00172">
    <property type="entry name" value="Zn_clus"/>
    <property type="match status" value="1"/>
</dbReference>
<dbReference type="EMBL" id="GL876970">
    <property type="protein sequence ID" value="KLU87207.1"/>
    <property type="molecule type" value="Genomic_DNA"/>
</dbReference>
<gene>
    <name evidence="4" type="ORF">MAPG_06209</name>
</gene>
<dbReference type="GO" id="GO:0000981">
    <property type="term" value="F:DNA-binding transcription factor activity, RNA polymerase II-specific"/>
    <property type="evidence" value="ECO:0007669"/>
    <property type="project" value="InterPro"/>
</dbReference>
<feature type="domain" description="Zn(2)-C6 fungal-type" evidence="3">
    <location>
        <begin position="15"/>
        <end position="44"/>
    </location>
</feature>
<reference evidence="4" key="3">
    <citation type="submission" date="2011-03" db="EMBL/GenBank/DDBJ databases">
        <title>Annotation of Magnaporthe poae ATCC 64411.</title>
        <authorList>
            <person name="Ma L.-J."/>
            <person name="Dead R."/>
            <person name="Young S.K."/>
            <person name="Zeng Q."/>
            <person name="Gargeya S."/>
            <person name="Fitzgerald M."/>
            <person name="Haas B."/>
            <person name="Abouelleil A."/>
            <person name="Alvarado L."/>
            <person name="Arachchi H.M."/>
            <person name="Berlin A."/>
            <person name="Brown A."/>
            <person name="Chapman S.B."/>
            <person name="Chen Z."/>
            <person name="Dunbar C."/>
            <person name="Freedman E."/>
            <person name="Gearin G."/>
            <person name="Gellesch M."/>
            <person name="Goldberg J."/>
            <person name="Griggs A."/>
            <person name="Gujja S."/>
            <person name="Heiman D."/>
            <person name="Howarth C."/>
            <person name="Larson L."/>
            <person name="Lui A."/>
            <person name="MacDonald P.J.P."/>
            <person name="Mehta T."/>
            <person name="Montmayeur A."/>
            <person name="Murphy C."/>
            <person name="Neiman D."/>
            <person name="Pearson M."/>
            <person name="Priest M."/>
            <person name="Roberts A."/>
            <person name="Saif S."/>
            <person name="Shea T."/>
            <person name="Shenoy N."/>
            <person name="Sisk P."/>
            <person name="Stolte C."/>
            <person name="Sykes S."/>
            <person name="Yandava C."/>
            <person name="Wortman J."/>
            <person name="Nusbaum C."/>
            <person name="Birren B."/>
        </authorList>
    </citation>
    <scope>NUCLEOTIDE SEQUENCE</scope>
    <source>
        <strain evidence="4">ATCC 64411</strain>
    </source>
</reference>
<evidence type="ECO:0000313" key="5">
    <source>
        <dbReference type="EnsemblFungi" id="MAPG_06209T0"/>
    </source>
</evidence>
<evidence type="ECO:0000259" key="3">
    <source>
        <dbReference type="PROSITE" id="PS50048"/>
    </source>
</evidence>
<reference evidence="6" key="2">
    <citation type="submission" date="2010-05" db="EMBL/GenBank/DDBJ databases">
        <title>The genome sequence of Magnaporthe poae strain ATCC 64411.</title>
        <authorList>
            <person name="Ma L.-J."/>
            <person name="Dead R."/>
            <person name="Young S."/>
            <person name="Zeng Q."/>
            <person name="Koehrsen M."/>
            <person name="Alvarado L."/>
            <person name="Berlin A."/>
            <person name="Chapman S.B."/>
            <person name="Chen Z."/>
            <person name="Freedman E."/>
            <person name="Gellesch M."/>
            <person name="Goldberg J."/>
            <person name="Griggs A."/>
            <person name="Gujja S."/>
            <person name="Heilman E.R."/>
            <person name="Heiman D."/>
            <person name="Hepburn T."/>
            <person name="Howarth C."/>
            <person name="Jen D."/>
            <person name="Larson L."/>
            <person name="Mehta T."/>
            <person name="Neiman D."/>
            <person name="Pearson M."/>
            <person name="Roberts A."/>
            <person name="Saif S."/>
            <person name="Shea T."/>
            <person name="Shenoy N."/>
            <person name="Sisk P."/>
            <person name="Stolte C."/>
            <person name="Sykes S."/>
            <person name="Walk T."/>
            <person name="White J."/>
            <person name="Yandava C."/>
            <person name="Haas B."/>
            <person name="Nusbaum C."/>
            <person name="Birren B."/>
        </authorList>
    </citation>
    <scope>NUCLEOTIDE SEQUENCE [LARGE SCALE GENOMIC DNA]</scope>
    <source>
        <strain evidence="6">ATCC 64411 / 73-15</strain>
    </source>
</reference>
<dbReference type="InterPro" id="IPR036864">
    <property type="entry name" value="Zn2-C6_fun-type_DNA-bd_sf"/>
</dbReference>
<feature type="region of interest" description="Disordered" evidence="2">
    <location>
        <begin position="48"/>
        <end position="71"/>
    </location>
</feature>
<dbReference type="VEuPathDB" id="FungiDB:MAPG_06209"/>
<dbReference type="OrthoDB" id="4330117at2759"/>
<keyword evidence="1" id="KW-0539">Nucleus</keyword>
<dbReference type="eggNOG" id="ENOG502STRK">
    <property type="taxonomic scope" value="Eukaryota"/>
</dbReference>
<name>A0A0C4E1E9_MAGP6</name>
<reference evidence="5" key="4">
    <citation type="journal article" date="2015" name="G3 (Bethesda)">
        <title>Genome sequences of three phytopathogenic species of the Magnaporthaceae family of fungi.</title>
        <authorList>
            <person name="Okagaki L.H."/>
            <person name="Nunes C.C."/>
            <person name="Sailsbery J."/>
            <person name="Clay B."/>
            <person name="Brown D."/>
            <person name="John T."/>
            <person name="Oh Y."/>
            <person name="Young N."/>
            <person name="Fitzgerald M."/>
            <person name="Haas B.J."/>
            <person name="Zeng Q."/>
            <person name="Young S."/>
            <person name="Adiconis X."/>
            <person name="Fan L."/>
            <person name="Levin J.Z."/>
            <person name="Mitchell T.K."/>
            <person name="Okubara P.A."/>
            <person name="Farman M.L."/>
            <person name="Kohn L.M."/>
            <person name="Birren B."/>
            <person name="Ma L.-J."/>
            <person name="Dean R.A."/>
        </authorList>
    </citation>
    <scope>NUCLEOTIDE SEQUENCE</scope>
    <source>
        <strain evidence="5">ATCC 64411 / 73-15</strain>
    </source>
</reference>
<evidence type="ECO:0000313" key="4">
    <source>
        <dbReference type="EMBL" id="KLU87207.1"/>
    </source>
</evidence>
<feature type="compositionally biased region" description="Low complexity" evidence="2">
    <location>
        <begin position="55"/>
        <end position="69"/>
    </location>
</feature>
<evidence type="ECO:0000256" key="1">
    <source>
        <dbReference type="ARBA" id="ARBA00023242"/>
    </source>
</evidence>
<feature type="region of interest" description="Disordered" evidence="2">
    <location>
        <begin position="195"/>
        <end position="274"/>
    </location>
</feature>
<evidence type="ECO:0000313" key="6">
    <source>
        <dbReference type="Proteomes" id="UP000011715"/>
    </source>
</evidence>
<evidence type="ECO:0000256" key="2">
    <source>
        <dbReference type="SAM" id="MobiDB-lite"/>
    </source>
</evidence>
<dbReference type="InterPro" id="IPR001138">
    <property type="entry name" value="Zn2Cys6_DnaBD"/>
</dbReference>
<dbReference type="CDD" id="cd00067">
    <property type="entry name" value="GAL4"/>
    <property type="match status" value="1"/>
</dbReference>
<dbReference type="GO" id="GO:0008270">
    <property type="term" value="F:zinc ion binding"/>
    <property type="evidence" value="ECO:0007669"/>
    <property type="project" value="InterPro"/>
</dbReference>
<dbReference type="EnsemblFungi" id="MAPG_06209T0">
    <property type="protein sequence ID" value="MAPG_06209T0"/>
    <property type="gene ID" value="MAPG_06209"/>
</dbReference>
<dbReference type="EMBL" id="ADBL01001493">
    <property type="status" value="NOT_ANNOTATED_CDS"/>
    <property type="molecule type" value="Genomic_DNA"/>
</dbReference>
<protein>
    <recommendedName>
        <fullName evidence="3">Zn(2)-C6 fungal-type domain-containing protein</fullName>
    </recommendedName>
</protein>
<dbReference type="Proteomes" id="UP000011715">
    <property type="component" value="Unassembled WGS sequence"/>
</dbReference>
<feature type="compositionally biased region" description="Polar residues" evidence="2">
    <location>
        <begin position="232"/>
        <end position="247"/>
    </location>
</feature>
<accession>A0A0C4E1E9</accession>
<proteinExistence type="predicted"/>
<feature type="region of interest" description="Disordered" evidence="2">
    <location>
        <begin position="356"/>
        <end position="387"/>
    </location>
</feature>
<dbReference type="PROSITE" id="PS50048">
    <property type="entry name" value="ZN2_CY6_FUNGAL_2"/>
    <property type="match status" value="1"/>
</dbReference>
<dbReference type="SUPFAM" id="SSF57701">
    <property type="entry name" value="Zn2/Cys6 DNA-binding domain"/>
    <property type="match status" value="1"/>
</dbReference>
<dbReference type="PROSITE" id="PS00463">
    <property type="entry name" value="ZN2_CY6_FUNGAL_1"/>
    <property type="match status" value="1"/>
</dbReference>
<organism evidence="5 6">
    <name type="scientific">Magnaporthiopsis poae (strain ATCC 64411 / 73-15)</name>
    <name type="common">Kentucky bluegrass fungus</name>
    <name type="synonym">Magnaporthe poae</name>
    <dbReference type="NCBI Taxonomy" id="644358"/>
    <lineage>
        <taxon>Eukaryota</taxon>
        <taxon>Fungi</taxon>
        <taxon>Dikarya</taxon>
        <taxon>Ascomycota</taxon>
        <taxon>Pezizomycotina</taxon>
        <taxon>Sordariomycetes</taxon>
        <taxon>Sordariomycetidae</taxon>
        <taxon>Magnaporthales</taxon>
        <taxon>Magnaporthaceae</taxon>
        <taxon>Magnaporthiopsis</taxon>
    </lineage>
</organism>
<reference evidence="5" key="5">
    <citation type="submission" date="2015-06" db="UniProtKB">
        <authorList>
            <consortium name="EnsemblFungi"/>
        </authorList>
    </citation>
    <scope>IDENTIFICATION</scope>
    <source>
        <strain evidence="5">ATCC 64411</strain>
    </source>
</reference>
<sequence>MEPVTTPTGTPIRRACNRCHAQKLSCRRIGDEPCERCIRLKTECKSSPSLRYRKQQPQPQPRQKTQQSQHHLAYLGRQAHDVMAENAHHTSREQPGILASLGRRASATVTSGGLLPEKPCMTIDDLGDARNTNQPHHASICPGTAEDDTALSMVGFAFGIDTRLDPLFSSSSPGEGNHNIHPSASIEHMAHAASDYSPRQGYGSTGISYPFPQPTDCQPAFPLAPSHKRHQQGQNQHRSQGSLQPQAGSPPGTLEAVGHVGPLSPQRRSIPDSITPRRVAHHSAWLGLMSDLNRETWELSLQVPHRGPLENSFGVHSYTFYQENKAGSDDQRPFPLDQMFGLSRRLLEALRIPTAGTGLGSSPSSHGGISAGDSSPPSPPSLDQAAFAGGAPWWPGEAGTGLSTATPAAPVDSGSVLLALSTYVRLIDLYHRVFQLVDEEISSSSRGGGQLETFKLCTLPDISLGGIYPVAPSPVLQMTVTVRVAEEFLDGLRAEMDMLGSDLVASCPVTAWTQSPASARNSMAVDAGLTAAILGNASISFAAAVQSAMFEVKVQEARIRQGLGAIKARLERS</sequence>
<dbReference type="STRING" id="644358.A0A0C4E1E9"/>
<reference evidence="4" key="1">
    <citation type="submission" date="2010-05" db="EMBL/GenBank/DDBJ databases">
        <title>The Genome Sequence of Magnaporthe poae strain ATCC 64411.</title>
        <authorList>
            <consortium name="The Broad Institute Genome Sequencing Platform"/>
            <consortium name="Broad Institute Genome Sequencing Center for Infectious Disease"/>
            <person name="Ma L.-J."/>
            <person name="Dead R."/>
            <person name="Young S."/>
            <person name="Zeng Q."/>
            <person name="Koehrsen M."/>
            <person name="Alvarado L."/>
            <person name="Berlin A."/>
            <person name="Chapman S.B."/>
            <person name="Chen Z."/>
            <person name="Freedman E."/>
            <person name="Gellesch M."/>
            <person name="Goldberg J."/>
            <person name="Griggs A."/>
            <person name="Gujja S."/>
            <person name="Heilman E.R."/>
            <person name="Heiman D."/>
            <person name="Hepburn T."/>
            <person name="Howarth C."/>
            <person name="Jen D."/>
            <person name="Larson L."/>
            <person name="Mehta T."/>
            <person name="Neiman D."/>
            <person name="Pearson M."/>
            <person name="Roberts A."/>
            <person name="Saif S."/>
            <person name="Shea T."/>
            <person name="Shenoy N."/>
            <person name="Sisk P."/>
            <person name="Stolte C."/>
            <person name="Sykes S."/>
            <person name="Walk T."/>
            <person name="White J."/>
            <person name="Yandava C."/>
            <person name="Haas B."/>
            <person name="Nusbaum C."/>
            <person name="Birren B."/>
        </authorList>
    </citation>
    <scope>NUCLEOTIDE SEQUENCE</scope>
    <source>
        <strain evidence="4">ATCC 64411</strain>
    </source>
</reference>
<dbReference type="AlphaFoldDB" id="A0A0C4E1E9"/>
<dbReference type="Gene3D" id="4.10.240.10">
    <property type="entry name" value="Zn(2)-C6 fungal-type DNA-binding domain"/>
    <property type="match status" value="1"/>
</dbReference>
<keyword evidence="6" id="KW-1185">Reference proteome</keyword>